<dbReference type="Proteomes" id="UP001596550">
    <property type="component" value="Unassembled WGS sequence"/>
</dbReference>
<sequence>MKLRATIMEDTSPQKNTMIVKFEGDKKMQHFEIKCSFNPHQSRFRKWDYILLWVKWESEIFTDPKTGEKSYFTHLTCDKAFELNSPYGKDK</sequence>
<dbReference type="RefSeq" id="WP_378174429.1">
    <property type="nucleotide sequence ID" value="NZ_JBHTCR010000002.1"/>
</dbReference>
<dbReference type="EMBL" id="JBHTCR010000002">
    <property type="protein sequence ID" value="MFC7345987.1"/>
    <property type="molecule type" value="Genomic_DNA"/>
</dbReference>
<protein>
    <submittedName>
        <fullName evidence="1">Uncharacterized protein</fullName>
    </submittedName>
</protein>
<reference evidence="2" key="1">
    <citation type="journal article" date="2019" name="Int. J. Syst. Evol. Microbiol.">
        <title>The Global Catalogue of Microorganisms (GCM) 10K type strain sequencing project: providing services to taxonomists for standard genome sequencing and annotation.</title>
        <authorList>
            <consortium name="The Broad Institute Genomics Platform"/>
            <consortium name="The Broad Institute Genome Sequencing Center for Infectious Disease"/>
            <person name="Wu L."/>
            <person name="Ma J."/>
        </authorList>
    </citation>
    <scope>NUCLEOTIDE SEQUENCE [LARGE SCALE GENOMIC DNA]</scope>
    <source>
        <strain evidence="2">CCUG 54781</strain>
    </source>
</reference>
<organism evidence="1 2">
    <name type="scientific">Chryseobacterium zhengzhouense</name>
    <dbReference type="NCBI Taxonomy" id="1636086"/>
    <lineage>
        <taxon>Bacteria</taxon>
        <taxon>Pseudomonadati</taxon>
        <taxon>Bacteroidota</taxon>
        <taxon>Flavobacteriia</taxon>
        <taxon>Flavobacteriales</taxon>
        <taxon>Weeksellaceae</taxon>
        <taxon>Chryseobacterium group</taxon>
        <taxon>Chryseobacterium</taxon>
    </lineage>
</organism>
<keyword evidence="2" id="KW-1185">Reference proteome</keyword>
<proteinExistence type="predicted"/>
<evidence type="ECO:0000313" key="2">
    <source>
        <dbReference type="Proteomes" id="UP001596550"/>
    </source>
</evidence>
<accession>A0ABW2LUX4</accession>
<name>A0ABW2LUX4_9FLAO</name>
<comment type="caution">
    <text evidence="1">The sequence shown here is derived from an EMBL/GenBank/DDBJ whole genome shotgun (WGS) entry which is preliminary data.</text>
</comment>
<evidence type="ECO:0000313" key="1">
    <source>
        <dbReference type="EMBL" id="MFC7345987.1"/>
    </source>
</evidence>
<gene>
    <name evidence="1" type="ORF">ACFQO9_04550</name>
</gene>